<dbReference type="GO" id="GO:0005546">
    <property type="term" value="F:phosphatidylinositol-4,5-bisphosphate binding"/>
    <property type="evidence" value="ECO:0000318"/>
    <property type="project" value="GO_Central"/>
</dbReference>
<sequence length="1451" mass="158705">MKKISKKSTRESSDTRSGSELDNAPPLAPGSSTKTTLRDFSTRVKKSAGAAADTMKKQMSHSNNEGSHMDGNSVYASSSSMRQIGASSNQPFETSEGAMRLNRILDQNNSSSSRRDSATGATRHKINTGVTASPVTNHANLERNASADSGGGLGMNPPNPTSPQRRATSAELDYIPPSTVQLADPTDENAVGEMTCRISSKQRVDSRSIGGMIVAGDGKVEARTGNVLLREGWEEQLTESSAVDTGGGDDGDDKKQSSAITSMRPINRLTNESLFSMCVSQFDLSVGLSGGPSGGKKRHIPIAKTRNKLRYVVILRSTNRPLLRPRSGRTGVDGTGVGVEALDDDMRENDDDLGSDDGYDHMYNPDPNEAGSSKSKKKKKSLRKKCGDDSDDGAGGRKTKASKLYEEYDCGIPQEREISSFPALLCLAIHADGTKPDVRKVLELDKLVSIENSPPRKNAALGSAGHVVLVFRNGDAVEIDCDLPNAVMHATGVGAVGGGAAGATASVSEGKNSNTAIDAANKLRKERFLWSLLQVHAILCTAVVERTAAAAALARPGSAMATSQLPPLVVRNVDRGELQYISTVKGFLTESRVLCALLDRQTTQRRGMLTGTNSDEKKAAGNTEEGKSGEMDGIAYDMMMGNYNRVALFVNEEEKQDAADVLNNTPWQQQEINSDGMTNVDASATADTLMRMLQQRMRDLEAETCRRLISWEDEKYFSATGERPEGGVDVRGEKGTVDAMSLNDLFTTLQSLDDELEKMESWIQDRATMIKPITDECHGIEEENRMLEQQWVSYETLGTELKRLLGGLALPENLTEVLERPGSVIVYDNSGAIDVNASEDGVELIHQAGQALKLAIDTAEGEGGIHLRAVSDTLKGLSATSSKFCGALARIVVTVMEQLAREERSRSDVTIGKGDNHSSIAKKIRETQRRFQASLLSYIKIIEILALLKPDILPAVRDAYSELVAEGIMSKKRMKAYFASLPGRTSVKLAHETNFDALPGRASATVTHDLSEYPPAQLRYSNAPEPVGIMKPVNVEDIEAALSEMLPLIAREAYFTAALFGLSSRHLDGRQKKRNFEAAKKSVDNSSQYFRYYMNRICGIASEVDAEGKKVKGDAMLSLVASIHLNEAMDGYIDRNKKGGDHSLSLAYVRATILDLRKRVDKQWVSWVEEQIKWIRTNPGVPLNGKRAGVFASISRFPSYLDHVLICCVAGRSNDYTPNLANIKVVSYYLQKMASSLFSSLNECAERETTDQQYASNVMRMENSYFFTQCIKQRGMELTSLFQKQITGASVICKQSTDAYLGWMIKREFKAMHSLFSNISRIRKDVGDADVPIHVPRAQFVRTLQKESSKEIMKEKIGVVYARMEKHLSDSGGLLPMAWKALVKVLYEWFGRWEKLSTSCYKFILEPSAIDVVRLAKSATGGGMISSSSNGRRQLEGGKPSKPKKHEFITI</sequence>
<dbReference type="GeneID" id="7442098"/>
<dbReference type="GO" id="GO:0000145">
    <property type="term" value="C:exocyst"/>
    <property type="evidence" value="ECO:0000318"/>
    <property type="project" value="GO_Central"/>
</dbReference>
<name>B8C187_THAPS</name>
<dbReference type="PANTHER" id="PTHR16092:SF14">
    <property type="entry name" value="EXOCYST COMPLEX COMPONENT 1 ISOFORM X1"/>
    <property type="match status" value="1"/>
</dbReference>
<dbReference type="InParanoid" id="B8C187"/>
<feature type="compositionally biased region" description="Basic and acidic residues" evidence="1">
    <location>
        <begin position="8"/>
        <end position="19"/>
    </location>
</feature>
<feature type="region of interest" description="Disordered" evidence="1">
    <location>
        <begin position="606"/>
        <end position="630"/>
    </location>
</feature>
<feature type="region of interest" description="Disordered" evidence="1">
    <location>
        <begin position="1421"/>
        <end position="1451"/>
    </location>
</feature>
<feature type="compositionally biased region" description="Acidic residues" evidence="1">
    <location>
        <begin position="341"/>
        <end position="357"/>
    </location>
</feature>
<dbReference type="EMBL" id="CM000641">
    <property type="protein sequence ID" value="EED92736.1"/>
    <property type="molecule type" value="Genomic_DNA"/>
</dbReference>
<dbReference type="GO" id="GO:0006887">
    <property type="term" value="P:exocytosis"/>
    <property type="evidence" value="ECO:0000318"/>
    <property type="project" value="GO_Central"/>
</dbReference>
<dbReference type="Pfam" id="PF20654">
    <property type="entry name" value="Sec3_C-term"/>
    <property type="match status" value="1"/>
</dbReference>
<accession>B8C187</accession>
<dbReference type="GO" id="GO:0006893">
    <property type="term" value="P:Golgi to plasma membrane transport"/>
    <property type="evidence" value="ECO:0000318"/>
    <property type="project" value="GO_Central"/>
</dbReference>
<proteinExistence type="predicted"/>
<feature type="compositionally biased region" description="Basic and acidic residues" evidence="1">
    <location>
        <begin position="614"/>
        <end position="630"/>
    </location>
</feature>
<gene>
    <name evidence="3" type="ORF">THAPSDRAFT_22138</name>
</gene>
<dbReference type="GO" id="GO:0005886">
    <property type="term" value="C:plasma membrane"/>
    <property type="evidence" value="ECO:0000318"/>
    <property type="project" value="GO_Central"/>
</dbReference>
<feature type="domain" description="Exocyst complex component Sec3 C-terminal" evidence="2">
    <location>
        <begin position="1154"/>
        <end position="1402"/>
    </location>
</feature>
<dbReference type="Proteomes" id="UP000001449">
    <property type="component" value="Chromosome 4"/>
</dbReference>
<protein>
    <recommendedName>
        <fullName evidence="2">Exocyst complex component Sec3 C-terminal domain-containing protein</fullName>
    </recommendedName>
</protein>
<feature type="region of interest" description="Disordered" evidence="1">
    <location>
        <begin position="1"/>
        <end position="168"/>
    </location>
</feature>
<dbReference type="eggNOG" id="ENOG502SEEC">
    <property type="taxonomic scope" value="Eukaryota"/>
</dbReference>
<dbReference type="RefSeq" id="XP_002289199.1">
    <property type="nucleotide sequence ID" value="XM_002289163.1"/>
</dbReference>
<feature type="region of interest" description="Disordered" evidence="1">
    <location>
        <begin position="232"/>
        <end position="264"/>
    </location>
</feature>
<dbReference type="HOGENOM" id="CLU_251316_0_0_1"/>
<reference evidence="3 4" key="2">
    <citation type="journal article" date="2008" name="Nature">
        <title>The Phaeodactylum genome reveals the evolutionary history of diatom genomes.</title>
        <authorList>
            <person name="Bowler C."/>
            <person name="Allen A.E."/>
            <person name="Badger J.H."/>
            <person name="Grimwood J."/>
            <person name="Jabbari K."/>
            <person name="Kuo A."/>
            <person name="Maheswari U."/>
            <person name="Martens C."/>
            <person name="Maumus F."/>
            <person name="Otillar R.P."/>
            <person name="Rayko E."/>
            <person name="Salamov A."/>
            <person name="Vandepoele K."/>
            <person name="Beszteri B."/>
            <person name="Gruber A."/>
            <person name="Heijde M."/>
            <person name="Katinka M."/>
            <person name="Mock T."/>
            <person name="Valentin K."/>
            <person name="Verret F."/>
            <person name="Berges J.A."/>
            <person name="Brownlee C."/>
            <person name="Cadoret J.P."/>
            <person name="Chiovitti A."/>
            <person name="Choi C.J."/>
            <person name="Coesel S."/>
            <person name="De Martino A."/>
            <person name="Detter J.C."/>
            <person name="Durkin C."/>
            <person name="Falciatore A."/>
            <person name="Fournet J."/>
            <person name="Haruta M."/>
            <person name="Huysman M.J."/>
            <person name="Jenkins B.D."/>
            <person name="Jiroutova K."/>
            <person name="Jorgensen R.E."/>
            <person name="Joubert Y."/>
            <person name="Kaplan A."/>
            <person name="Kroger N."/>
            <person name="Kroth P.G."/>
            <person name="La Roche J."/>
            <person name="Lindquist E."/>
            <person name="Lommer M."/>
            <person name="Martin-Jezequel V."/>
            <person name="Lopez P.J."/>
            <person name="Lucas S."/>
            <person name="Mangogna M."/>
            <person name="McGinnis K."/>
            <person name="Medlin L.K."/>
            <person name="Montsant A."/>
            <person name="Oudot-Le Secq M.P."/>
            <person name="Napoli C."/>
            <person name="Obornik M."/>
            <person name="Parker M.S."/>
            <person name="Petit J.L."/>
            <person name="Porcel B.M."/>
            <person name="Poulsen N."/>
            <person name="Robison M."/>
            <person name="Rychlewski L."/>
            <person name="Rynearson T.A."/>
            <person name="Schmutz J."/>
            <person name="Shapiro H."/>
            <person name="Siaut M."/>
            <person name="Stanley M."/>
            <person name="Sussman M.R."/>
            <person name="Taylor A.R."/>
            <person name="Vardi A."/>
            <person name="von Dassow P."/>
            <person name="Vyverman W."/>
            <person name="Willis A."/>
            <person name="Wyrwicz L.S."/>
            <person name="Rokhsar D.S."/>
            <person name="Weissenbach J."/>
            <person name="Armbrust E.V."/>
            <person name="Green B.R."/>
            <person name="Van de Peer Y."/>
            <person name="Grigoriev I.V."/>
        </authorList>
    </citation>
    <scope>NUCLEOTIDE SEQUENCE [LARGE SCALE GENOMIC DNA]</scope>
    <source>
        <strain evidence="3 4">CCMP1335</strain>
    </source>
</reference>
<dbReference type="InterPro" id="IPR048628">
    <property type="entry name" value="Sec3_C"/>
</dbReference>
<evidence type="ECO:0000256" key="1">
    <source>
        <dbReference type="SAM" id="MobiDB-lite"/>
    </source>
</evidence>
<evidence type="ECO:0000259" key="2">
    <source>
        <dbReference type="Pfam" id="PF20654"/>
    </source>
</evidence>
<keyword evidence="4" id="KW-1185">Reference proteome</keyword>
<feature type="region of interest" description="Disordered" evidence="1">
    <location>
        <begin position="322"/>
        <end position="398"/>
    </location>
</feature>
<reference evidence="3 4" key="1">
    <citation type="journal article" date="2004" name="Science">
        <title>The genome of the diatom Thalassiosira pseudonana: ecology, evolution, and metabolism.</title>
        <authorList>
            <person name="Armbrust E.V."/>
            <person name="Berges J.A."/>
            <person name="Bowler C."/>
            <person name="Green B.R."/>
            <person name="Martinez D."/>
            <person name="Putnam N.H."/>
            <person name="Zhou S."/>
            <person name="Allen A.E."/>
            <person name="Apt K.E."/>
            <person name="Bechner M."/>
            <person name="Brzezinski M.A."/>
            <person name="Chaal B.K."/>
            <person name="Chiovitti A."/>
            <person name="Davis A.K."/>
            <person name="Demarest M.S."/>
            <person name="Detter J.C."/>
            <person name="Glavina T."/>
            <person name="Goodstein D."/>
            <person name="Hadi M.Z."/>
            <person name="Hellsten U."/>
            <person name="Hildebrand M."/>
            <person name="Jenkins B.D."/>
            <person name="Jurka J."/>
            <person name="Kapitonov V.V."/>
            <person name="Kroger N."/>
            <person name="Lau W.W."/>
            <person name="Lane T.W."/>
            <person name="Larimer F.W."/>
            <person name="Lippmeier J.C."/>
            <person name="Lucas S."/>
            <person name="Medina M."/>
            <person name="Montsant A."/>
            <person name="Obornik M."/>
            <person name="Parker M.S."/>
            <person name="Palenik B."/>
            <person name="Pazour G.J."/>
            <person name="Richardson P.M."/>
            <person name="Rynearson T.A."/>
            <person name="Saito M.A."/>
            <person name="Schwartz D.C."/>
            <person name="Thamatrakoln K."/>
            <person name="Valentin K."/>
            <person name="Vardi A."/>
            <person name="Wilkerson F.P."/>
            <person name="Rokhsar D.S."/>
        </authorList>
    </citation>
    <scope>NUCLEOTIDE SEQUENCE [LARGE SCALE GENOMIC DNA]</scope>
    <source>
        <strain evidence="3 4">CCMP1335</strain>
    </source>
</reference>
<feature type="compositionally biased region" description="Polar residues" evidence="1">
    <location>
        <begin position="74"/>
        <end position="93"/>
    </location>
</feature>
<feature type="compositionally biased region" description="Polar residues" evidence="1">
    <location>
        <begin position="128"/>
        <end position="139"/>
    </location>
</feature>
<dbReference type="KEGG" id="tps:THAPSDRAFT_22138"/>
<organism evidence="3 4">
    <name type="scientific">Thalassiosira pseudonana</name>
    <name type="common">Marine diatom</name>
    <name type="synonym">Cyclotella nana</name>
    <dbReference type="NCBI Taxonomy" id="35128"/>
    <lineage>
        <taxon>Eukaryota</taxon>
        <taxon>Sar</taxon>
        <taxon>Stramenopiles</taxon>
        <taxon>Ochrophyta</taxon>
        <taxon>Bacillariophyta</taxon>
        <taxon>Coscinodiscophyceae</taxon>
        <taxon>Thalassiosirophycidae</taxon>
        <taxon>Thalassiosirales</taxon>
        <taxon>Thalassiosiraceae</taxon>
        <taxon>Thalassiosira</taxon>
    </lineage>
</organism>
<evidence type="ECO:0000313" key="3">
    <source>
        <dbReference type="EMBL" id="EED92736.1"/>
    </source>
</evidence>
<feature type="compositionally biased region" description="Basic residues" evidence="1">
    <location>
        <begin position="374"/>
        <end position="384"/>
    </location>
</feature>
<evidence type="ECO:0000313" key="4">
    <source>
        <dbReference type="Proteomes" id="UP000001449"/>
    </source>
</evidence>
<dbReference type="PaxDb" id="35128-Thaps22138"/>
<dbReference type="PANTHER" id="PTHR16092">
    <property type="entry name" value="SEC3/SYNTAXIN-RELATED"/>
    <property type="match status" value="1"/>
</dbReference>
<dbReference type="STRING" id="35128.B8C187"/>